<accession>M1DIY2</accession>
<dbReference type="Gramene" id="PGSC0003DMT400089797">
    <property type="protein sequence ID" value="PGSC0003DMT400089797"/>
    <property type="gene ID" value="PGSC0003DMG400039368"/>
</dbReference>
<dbReference type="Proteomes" id="UP000011115">
    <property type="component" value="Unassembled WGS sequence"/>
</dbReference>
<protein>
    <submittedName>
        <fullName evidence="1">Uncharacterized protein</fullName>
    </submittedName>
</protein>
<dbReference type="InParanoid" id="M1DIY2"/>
<dbReference type="HOGENOM" id="CLU_1848624_0_0_1"/>
<reference evidence="1" key="2">
    <citation type="submission" date="2015-06" db="UniProtKB">
        <authorList>
            <consortium name="EnsemblPlants"/>
        </authorList>
    </citation>
    <scope>IDENTIFICATION</scope>
    <source>
        <strain evidence="1">DM1-3 516 R44</strain>
    </source>
</reference>
<sequence>MPGDRDKYYYETAAKFLNLVAKTNKVTEKDQHLIILLEMAKSKVAAKRKPPQDKTKGITMNNDANTFRSEVAKLSKTCEKGKGKHKVFELSDRAERMGQLALSGDGRVTNLEASVPYMIQIALTDVVTPLSIAIDTLAA</sequence>
<proteinExistence type="predicted"/>
<name>M1DIY2_SOLTU</name>
<reference evidence="2" key="1">
    <citation type="journal article" date="2011" name="Nature">
        <title>Genome sequence and analysis of the tuber crop potato.</title>
        <authorList>
            <consortium name="The Potato Genome Sequencing Consortium"/>
        </authorList>
    </citation>
    <scope>NUCLEOTIDE SEQUENCE [LARGE SCALE GENOMIC DNA]</scope>
    <source>
        <strain evidence="2">cv. DM1-3 516 R44</strain>
    </source>
</reference>
<organism evidence="1 2">
    <name type="scientific">Solanum tuberosum</name>
    <name type="common">Potato</name>
    <dbReference type="NCBI Taxonomy" id="4113"/>
    <lineage>
        <taxon>Eukaryota</taxon>
        <taxon>Viridiplantae</taxon>
        <taxon>Streptophyta</taxon>
        <taxon>Embryophyta</taxon>
        <taxon>Tracheophyta</taxon>
        <taxon>Spermatophyta</taxon>
        <taxon>Magnoliopsida</taxon>
        <taxon>eudicotyledons</taxon>
        <taxon>Gunneridae</taxon>
        <taxon>Pentapetalae</taxon>
        <taxon>asterids</taxon>
        <taxon>lamiids</taxon>
        <taxon>Solanales</taxon>
        <taxon>Solanaceae</taxon>
        <taxon>Solanoideae</taxon>
        <taxon>Solaneae</taxon>
        <taxon>Solanum</taxon>
    </lineage>
</organism>
<keyword evidence="2" id="KW-1185">Reference proteome</keyword>
<evidence type="ECO:0000313" key="2">
    <source>
        <dbReference type="Proteomes" id="UP000011115"/>
    </source>
</evidence>
<dbReference type="PaxDb" id="4113-PGSC0003DMT400089797"/>
<dbReference type="EnsemblPlants" id="PGSC0003DMT400089797">
    <property type="protein sequence ID" value="PGSC0003DMT400089797"/>
    <property type="gene ID" value="PGSC0003DMG400039368"/>
</dbReference>
<evidence type="ECO:0000313" key="1">
    <source>
        <dbReference type="EnsemblPlants" id="PGSC0003DMT400089797"/>
    </source>
</evidence>
<dbReference type="AlphaFoldDB" id="M1DIY2"/>